<dbReference type="PANTHER" id="PTHR33116:SF86">
    <property type="entry name" value="REVERSE TRANSCRIPTASE DOMAIN-CONTAINING PROTEIN"/>
    <property type="match status" value="1"/>
</dbReference>
<proteinExistence type="predicted"/>
<dbReference type="PANTHER" id="PTHR33116">
    <property type="entry name" value="REVERSE TRANSCRIPTASE ZINC-BINDING DOMAIN-CONTAINING PROTEIN-RELATED-RELATED"/>
    <property type="match status" value="1"/>
</dbReference>
<keyword evidence="2" id="KW-1185">Reference proteome</keyword>
<organism evidence="1 2">
    <name type="scientific">Gossypium australe</name>
    <dbReference type="NCBI Taxonomy" id="47621"/>
    <lineage>
        <taxon>Eukaryota</taxon>
        <taxon>Viridiplantae</taxon>
        <taxon>Streptophyta</taxon>
        <taxon>Embryophyta</taxon>
        <taxon>Tracheophyta</taxon>
        <taxon>Spermatophyta</taxon>
        <taxon>Magnoliopsida</taxon>
        <taxon>eudicotyledons</taxon>
        <taxon>Gunneridae</taxon>
        <taxon>Pentapetalae</taxon>
        <taxon>rosids</taxon>
        <taxon>malvids</taxon>
        <taxon>Malvales</taxon>
        <taxon>Malvaceae</taxon>
        <taxon>Malvoideae</taxon>
        <taxon>Gossypium</taxon>
    </lineage>
</organism>
<comment type="caution">
    <text evidence="1">The sequence shown here is derived from an EMBL/GenBank/DDBJ whole genome shotgun (WGS) entry which is preliminary data.</text>
</comment>
<sequence>MTVKLDMSKAYNRVEWNFVKEMMKRMGFDLGWVDSIMKSVSRVSYSVVFNGHIGENGDPLSPFLFLICGKGLSSPMRLVMKEDLLRGVKQVDAARRSRICYSQTIAIGRGVHLLKRILHEYENCSGQCVNYDKSTDGERTMISNALGVQSSNDPERYLGLPNMVGRKKKLSFQNLKDRFNVKHLSQGGKEVFIKAILQSIPTYTMACFLLPKTLSAELESIITKFWWQKSRGKKGIHWCVWKDFCSLKENGGLGFRNRDKFNVAMLAKKARVLKAKYYPNSNFINAQLGDLPSLTWKCVWAAKELLESSLCWRVRMGDRISVWGDLWILGADADGLHNDANNENIKYYKENSADSFGGDNTRRLPSLERRTFRRFLSQKCL</sequence>
<keyword evidence="1" id="KW-0695">RNA-directed DNA polymerase</keyword>
<gene>
    <name evidence="1" type="ORF">EPI10_020417</name>
</gene>
<dbReference type="AlphaFoldDB" id="A0A5B6WF63"/>
<protein>
    <submittedName>
        <fullName evidence="1">Reverse transcriptase</fullName>
    </submittedName>
</protein>
<reference evidence="2" key="1">
    <citation type="journal article" date="2019" name="Plant Biotechnol. J.">
        <title>Genome sequencing of the Australian wild diploid species Gossypium australe highlights disease resistance and delayed gland morphogenesis.</title>
        <authorList>
            <person name="Cai Y."/>
            <person name="Cai X."/>
            <person name="Wang Q."/>
            <person name="Wang P."/>
            <person name="Zhang Y."/>
            <person name="Cai C."/>
            <person name="Xu Y."/>
            <person name="Wang K."/>
            <person name="Zhou Z."/>
            <person name="Wang C."/>
            <person name="Geng S."/>
            <person name="Li B."/>
            <person name="Dong Q."/>
            <person name="Hou Y."/>
            <person name="Wang H."/>
            <person name="Ai P."/>
            <person name="Liu Z."/>
            <person name="Yi F."/>
            <person name="Sun M."/>
            <person name="An G."/>
            <person name="Cheng J."/>
            <person name="Zhang Y."/>
            <person name="Shi Q."/>
            <person name="Xie Y."/>
            <person name="Shi X."/>
            <person name="Chang Y."/>
            <person name="Huang F."/>
            <person name="Chen Y."/>
            <person name="Hong S."/>
            <person name="Mi L."/>
            <person name="Sun Q."/>
            <person name="Zhang L."/>
            <person name="Zhou B."/>
            <person name="Peng R."/>
            <person name="Zhang X."/>
            <person name="Liu F."/>
        </authorList>
    </citation>
    <scope>NUCLEOTIDE SEQUENCE [LARGE SCALE GENOMIC DNA]</scope>
    <source>
        <strain evidence="2">cv. PA1801</strain>
    </source>
</reference>
<keyword evidence="1" id="KW-0808">Transferase</keyword>
<dbReference type="Proteomes" id="UP000325315">
    <property type="component" value="Unassembled WGS sequence"/>
</dbReference>
<evidence type="ECO:0000313" key="1">
    <source>
        <dbReference type="EMBL" id="KAA3479946.1"/>
    </source>
</evidence>
<dbReference type="GO" id="GO:0003964">
    <property type="term" value="F:RNA-directed DNA polymerase activity"/>
    <property type="evidence" value="ECO:0007669"/>
    <property type="project" value="UniProtKB-KW"/>
</dbReference>
<accession>A0A5B6WF63</accession>
<dbReference type="EMBL" id="SMMG02000003">
    <property type="protein sequence ID" value="KAA3479946.1"/>
    <property type="molecule type" value="Genomic_DNA"/>
</dbReference>
<evidence type="ECO:0000313" key="2">
    <source>
        <dbReference type="Proteomes" id="UP000325315"/>
    </source>
</evidence>
<keyword evidence="1" id="KW-0548">Nucleotidyltransferase</keyword>
<name>A0A5B6WF63_9ROSI</name>